<dbReference type="AlphaFoldDB" id="A0A1G8D022"/>
<dbReference type="Proteomes" id="UP000198956">
    <property type="component" value="Unassembled WGS sequence"/>
</dbReference>
<dbReference type="RefSeq" id="WP_057898014.1">
    <property type="nucleotide sequence ID" value="NZ_CP080764.1"/>
</dbReference>
<dbReference type="Proteomes" id="UP000826616">
    <property type="component" value="Chromosome"/>
</dbReference>
<gene>
    <name evidence="1" type="ORF">K3F53_13875</name>
    <name evidence="2" type="ORF">SAMN04489735_102934</name>
</gene>
<reference evidence="2 3" key="1">
    <citation type="submission" date="2016-10" db="EMBL/GenBank/DDBJ databases">
        <authorList>
            <person name="de Groot N.N."/>
        </authorList>
    </citation>
    <scope>NUCLEOTIDE SEQUENCE [LARGE SCALE GENOMIC DNA]</scope>
    <source>
        <strain evidence="2 3">L 420-91</strain>
    </source>
</reference>
<evidence type="ECO:0000313" key="3">
    <source>
        <dbReference type="Proteomes" id="UP000198956"/>
    </source>
</evidence>
<dbReference type="GeneID" id="97142467"/>
<dbReference type="OrthoDB" id="2941641at2"/>
<organism evidence="2 3">
    <name type="scientific">Aneurinibacillus thermoaerophilus</name>
    <dbReference type="NCBI Taxonomy" id="143495"/>
    <lineage>
        <taxon>Bacteria</taxon>
        <taxon>Bacillati</taxon>
        <taxon>Bacillota</taxon>
        <taxon>Bacilli</taxon>
        <taxon>Bacillales</taxon>
        <taxon>Paenibacillaceae</taxon>
        <taxon>Aneurinibacillus group</taxon>
        <taxon>Aneurinibacillus</taxon>
    </lineage>
</organism>
<evidence type="ECO:0000313" key="2">
    <source>
        <dbReference type="EMBL" id="SDH51071.1"/>
    </source>
</evidence>
<evidence type="ECO:0000313" key="1">
    <source>
        <dbReference type="EMBL" id="QYY41966.1"/>
    </source>
</evidence>
<proteinExistence type="predicted"/>
<name>A0A1G8D022_ANETH</name>
<sequence length="92" mass="11293">MVRYEYDKEGLDIQEHKNGNDKEFVIKIKNPAQYLQALRKVRAYFSNDTVHTDVLFYTHRNNEYHVIVRADYYVIFLLSLFKYRILSRLEWE</sequence>
<reference evidence="1 4" key="2">
    <citation type="submission" date="2021-08" db="EMBL/GenBank/DDBJ databases">
        <title>Complete genome sequence of the strain Aneurinibacillus thermoaerophilus CCM 8960.</title>
        <authorList>
            <person name="Musilova J."/>
            <person name="Kourilova X."/>
            <person name="Pernicova I."/>
            <person name="Bezdicek M."/>
            <person name="Lengerova M."/>
            <person name="Obruca S."/>
            <person name="Sedlar K."/>
        </authorList>
    </citation>
    <scope>NUCLEOTIDE SEQUENCE [LARGE SCALE GENOMIC DNA]</scope>
    <source>
        <strain evidence="1 4">CCM 8960</strain>
    </source>
</reference>
<protein>
    <submittedName>
        <fullName evidence="2">Uncharacterized protein</fullName>
    </submittedName>
</protein>
<dbReference type="EMBL" id="FNDE01000029">
    <property type="protein sequence ID" value="SDH51071.1"/>
    <property type="molecule type" value="Genomic_DNA"/>
</dbReference>
<dbReference type="EMBL" id="CP080764">
    <property type="protein sequence ID" value="QYY41966.1"/>
    <property type="molecule type" value="Genomic_DNA"/>
</dbReference>
<keyword evidence="4" id="KW-1185">Reference proteome</keyword>
<evidence type="ECO:0000313" key="4">
    <source>
        <dbReference type="Proteomes" id="UP000826616"/>
    </source>
</evidence>
<accession>A0A1G8D022</accession>